<evidence type="ECO:0000256" key="1">
    <source>
        <dbReference type="SAM" id="Phobius"/>
    </source>
</evidence>
<evidence type="ECO:0000259" key="2">
    <source>
        <dbReference type="Pfam" id="PF04773"/>
    </source>
</evidence>
<dbReference type="Gene3D" id="2.60.120.1440">
    <property type="match status" value="1"/>
</dbReference>
<reference evidence="4 5" key="1">
    <citation type="submission" date="2017-05" db="EMBL/GenBank/DDBJ databases">
        <authorList>
            <person name="Varghese N."/>
            <person name="Submissions S."/>
        </authorList>
    </citation>
    <scope>NUCLEOTIDE SEQUENCE [LARGE SCALE GENOMIC DNA]</scope>
    <source>
        <strain evidence="4 5">DSM 19036</strain>
    </source>
</reference>
<name>A0A521ESY3_9SPHI</name>
<dbReference type="RefSeq" id="WP_142529520.1">
    <property type="nucleotide sequence ID" value="NZ_CBCSJO010000009.1"/>
</dbReference>
<keyword evidence="1" id="KW-0812">Transmembrane</keyword>
<feature type="domain" description="Protein FecR C-terminal" evidence="3">
    <location>
        <begin position="298"/>
        <end position="366"/>
    </location>
</feature>
<dbReference type="EMBL" id="FXTN01000009">
    <property type="protein sequence ID" value="SMO87029.1"/>
    <property type="molecule type" value="Genomic_DNA"/>
</dbReference>
<dbReference type="PIRSF" id="PIRSF018266">
    <property type="entry name" value="FecR"/>
    <property type="match status" value="1"/>
</dbReference>
<proteinExistence type="predicted"/>
<protein>
    <submittedName>
        <fullName evidence="4">FecR family protein</fullName>
    </submittedName>
</protein>
<feature type="transmembrane region" description="Helical" evidence="1">
    <location>
        <begin position="96"/>
        <end position="114"/>
    </location>
</feature>
<evidence type="ECO:0000259" key="3">
    <source>
        <dbReference type="Pfam" id="PF16344"/>
    </source>
</evidence>
<dbReference type="InterPro" id="IPR006860">
    <property type="entry name" value="FecR"/>
</dbReference>
<dbReference type="PANTHER" id="PTHR30273:SF2">
    <property type="entry name" value="PROTEIN FECR"/>
    <property type="match status" value="1"/>
</dbReference>
<dbReference type="Proteomes" id="UP000320300">
    <property type="component" value="Unassembled WGS sequence"/>
</dbReference>
<dbReference type="Gene3D" id="3.55.50.30">
    <property type="match status" value="1"/>
</dbReference>
<dbReference type="AlphaFoldDB" id="A0A521ESY3"/>
<dbReference type="InterPro" id="IPR032508">
    <property type="entry name" value="FecR_C"/>
</dbReference>
<gene>
    <name evidence="4" type="ORF">SAMN06265348_10998</name>
</gene>
<keyword evidence="5" id="KW-1185">Reference proteome</keyword>
<dbReference type="GO" id="GO:0016989">
    <property type="term" value="F:sigma factor antagonist activity"/>
    <property type="evidence" value="ECO:0007669"/>
    <property type="project" value="TreeGrafter"/>
</dbReference>
<dbReference type="InterPro" id="IPR012373">
    <property type="entry name" value="Ferrdict_sens_TM"/>
</dbReference>
<evidence type="ECO:0000313" key="4">
    <source>
        <dbReference type="EMBL" id="SMO87029.1"/>
    </source>
</evidence>
<dbReference type="PANTHER" id="PTHR30273">
    <property type="entry name" value="PERIPLASMIC SIGNAL SENSOR AND SIGMA FACTOR ACTIVATOR FECR-RELATED"/>
    <property type="match status" value="1"/>
</dbReference>
<organism evidence="4 5">
    <name type="scientific">Pedobacter westerhofensis</name>
    <dbReference type="NCBI Taxonomy" id="425512"/>
    <lineage>
        <taxon>Bacteria</taxon>
        <taxon>Pseudomonadati</taxon>
        <taxon>Bacteroidota</taxon>
        <taxon>Sphingobacteriia</taxon>
        <taxon>Sphingobacteriales</taxon>
        <taxon>Sphingobacteriaceae</taxon>
        <taxon>Pedobacter</taxon>
    </lineage>
</organism>
<dbReference type="Pfam" id="PF16344">
    <property type="entry name" value="FecR_C"/>
    <property type="match status" value="1"/>
</dbReference>
<accession>A0A521ESY3</accession>
<dbReference type="OrthoDB" id="1523735at2"/>
<keyword evidence="1" id="KW-1133">Transmembrane helix</keyword>
<evidence type="ECO:0000313" key="5">
    <source>
        <dbReference type="Proteomes" id="UP000320300"/>
    </source>
</evidence>
<sequence>MENERFIQLLTLKIVNELTDAERIELKAIIDKNPQLRDRKDILTQFWNKKRVSSRDNMAMFNKLLAQIEADELTKELRPQQDSSSPVKLRRPYLKYWYSAAAFLLISSLAFAFYHQFNFNNQTLSVQWLQKKTRPTFRETIKLADGTIVTLNSASTLKYPRHFSGQTREVYLNGEAYFDVHKDHHHPFIIHANKMNVKVLGTAFNVKSYLNEPLSETTLIRGSVEVTLNDRPSDRIILKPSEKLIVRNNGSAVKHPEQEPGNLPQKSISEPSNYALTSLTHYPNNDRTIVETSWVQNKLVFSDKNFEELSAQLERWYGISFVFVNDQMKIERFSGIFEKESLSEALDALKIVAPFKYRITKSKVYIY</sequence>
<feature type="domain" description="FecR protein" evidence="2">
    <location>
        <begin position="133"/>
        <end position="225"/>
    </location>
</feature>
<dbReference type="Pfam" id="PF04773">
    <property type="entry name" value="FecR"/>
    <property type="match status" value="1"/>
</dbReference>
<dbReference type="FunFam" id="2.60.120.1440:FF:000001">
    <property type="entry name" value="Putative anti-sigma factor"/>
    <property type="match status" value="1"/>
</dbReference>
<keyword evidence="1" id="KW-0472">Membrane</keyword>